<dbReference type="PANTHER" id="PTHR42923">
    <property type="entry name" value="PROTOPORPHYRINOGEN OXIDASE"/>
    <property type="match status" value="1"/>
</dbReference>
<feature type="binding site" evidence="3">
    <location>
        <position position="21"/>
    </location>
    <ligand>
        <name>FAD</name>
        <dbReference type="ChEBI" id="CHEBI:57692"/>
    </ligand>
</feature>
<dbReference type="InterPro" id="IPR036188">
    <property type="entry name" value="FAD/NAD-bd_sf"/>
</dbReference>
<dbReference type="Gene3D" id="3.50.50.60">
    <property type="entry name" value="FAD/NAD(P)-binding domain"/>
    <property type="match status" value="1"/>
</dbReference>
<evidence type="ECO:0000256" key="2">
    <source>
        <dbReference type="ARBA" id="ARBA00023002"/>
    </source>
</evidence>
<dbReference type="PRINTS" id="PR00757">
    <property type="entry name" value="AMINEOXDASEF"/>
</dbReference>
<proteinExistence type="predicted"/>
<dbReference type="OrthoDB" id="20837at2"/>
<dbReference type="PANTHER" id="PTHR42923:SF17">
    <property type="entry name" value="AMINE OXIDASE DOMAIN-CONTAINING PROTEIN"/>
    <property type="match status" value="1"/>
</dbReference>
<keyword evidence="2" id="KW-0560">Oxidoreductase</keyword>
<organism evidence="5 6">
    <name type="scientific">Nostocoides australiense Ben110</name>
    <dbReference type="NCBI Taxonomy" id="1193182"/>
    <lineage>
        <taxon>Bacteria</taxon>
        <taxon>Bacillati</taxon>
        <taxon>Actinomycetota</taxon>
        <taxon>Actinomycetes</taxon>
        <taxon>Micrococcales</taxon>
        <taxon>Intrasporangiaceae</taxon>
        <taxon>Nostocoides</taxon>
    </lineage>
</organism>
<dbReference type="Gene3D" id="1.10.405.20">
    <property type="match status" value="1"/>
</dbReference>
<dbReference type="InterPro" id="IPR002937">
    <property type="entry name" value="Amino_oxidase"/>
</dbReference>
<reference evidence="5 6" key="1">
    <citation type="journal article" date="2013" name="ISME J.">
        <title>A metabolic model for members of the genus Tetrasphaera involved in enhanced biological phosphorus removal.</title>
        <authorList>
            <person name="Kristiansen R."/>
            <person name="Nguyen H.T.T."/>
            <person name="Saunders A.M."/>
            <person name="Nielsen J.L."/>
            <person name="Wimmer R."/>
            <person name="Le V.Q."/>
            <person name="McIlroy S.J."/>
            <person name="Petrovski S."/>
            <person name="Seviour R.J."/>
            <person name="Calteau A."/>
            <person name="Nielsen K.L."/>
            <person name="Nielsen P.H."/>
        </authorList>
    </citation>
    <scope>NUCLEOTIDE SEQUENCE [LARGE SCALE GENOMIC DNA]</scope>
    <source>
        <strain evidence="5 6">Ben110</strain>
    </source>
</reference>
<sequence length="427" mass="46304">MNDVDNADRRPSVIVVGAGVSGLTAAHRLARTHRVTLVEADERLGGHAHTHEVPTADGPLRIDSGFIVHNERTYPTFLSLLRDIGIATRPTEMSMSVTCDACGLSYAGGKGLGGILADPARVADRRFRALLQDVPRFHRAARDVLASGDRETTWGGFLADHGFSPYFVGHFAGPLVACVWSAGQRVALDYPAHHLFAFLDNHGMLSVTGSPTWRTIVGGSARYVEALAALLPDIRTGAGAVAVRRLDREVEVRLADGSVLAADGLVLAVHADDARTILTDATASEAAALEAIPYSDNHVVLHHDERVLPRRRRARASWNYRQSTCANLTQPARVDYWMNRLHGLDGATQFIVSLNANDVDPFTYLARMRYRHPVFTRESVAAAARLRDLGGPRLAFAGAHLGWGFHEDGARSGLEAAERIAAATRWA</sequence>
<comment type="caution">
    <text evidence="5">The sequence shown here is derived from an EMBL/GenBank/DDBJ whole genome shotgun (WGS) entry which is preliminary data.</text>
</comment>
<evidence type="ECO:0000313" key="6">
    <source>
        <dbReference type="Proteomes" id="UP000035763"/>
    </source>
</evidence>
<dbReference type="Gene3D" id="3.30.70.1990">
    <property type="match status" value="1"/>
</dbReference>
<evidence type="ECO:0000256" key="1">
    <source>
        <dbReference type="ARBA" id="ARBA00001974"/>
    </source>
</evidence>
<evidence type="ECO:0000313" key="5">
    <source>
        <dbReference type="EMBL" id="CCH75233.1"/>
    </source>
</evidence>
<feature type="domain" description="Amine oxidase" evidence="4">
    <location>
        <begin position="20"/>
        <end position="301"/>
    </location>
</feature>
<dbReference type="SUPFAM" id="SSF51905">
    <property type="entry name" value="FAD/NAD(P)-binding domain"/>
    <property type="match status" value="1"/>
</dbReference>
<comment type="cofactor">
    <cofactor evidence="1">
        <name>FAD</name>
        <dbReference type="ChEBI" id="CHEBI:57692"/>
    </cofactor>
</comment>
<dbReference type="InterPro" id="IPR050464">
    <property type="entry name" value="Zeta_carotene_desat/Oxidored"/>
</dbReference>
<dbReference type="Proteomes" id="UP000035763">
    <property type="component" value="Unassembled WGS sequence"/>
</dbReference>
<dbReference type="GO" id="GO:0016491">
    <property type="term" value="F:oxidoreductase activity"/>
    <property type="evidence" value="ECO:0007669"/>
    <property type="project" value="UniProtKB-KW"/>
</dbReference>
<dbReference type="AlphaFoldDB" id="W6K011"/>
<dbReference type="EMBL" id="CAJA01000483">
    <property type="protein sequence ID" value="CCH75233.1"/>
    <property type="molecule type" value="Genomic_DNA"/>
</dbReference>
<dbReference type="RefSeq" id="WP_048695547.1">
    <property type="nucleotide sequence ID" value="NZ_HG764815.1"/>
</dbReference>
<gene>
    <name evidence="5" type="ORF">BN11_580011</name>
</gene>
<evidence type="ECO:0000259" key="4">
    <source>
        <dbReference type="Pfam" id="PF01593"/>
    </source>
</evidence>
<dbReference type="STRING" id="1193182.BN11_580011"/>
<name>W6K011_9MICO</name>
<dbReference type="Pfam" id="PF01593">
    <property type="entry name" value="Amino_oxidase"/>
    <property type="match status" value="1"/>
</dbReference>
<feature type="binding site" evidence="3">
    <location>
        <begin position="39"/>
        <end position="40"/>
    </location>
    <ligand>
        <name>FAD</name>
        <dbReference type="ChEBI" id="CHEBI:57692"/>
    </ligand>
</feature>
<protein>
    <submittedName>
        <fullName evidence="5">Amine oxidase</fullName>
    </submittedName>
</protein>
<dbReference type="InterPro" id="IPR001613">
    <property type="entry name" value="Flavin_amine_oxidase"/>
</dbReference>
<keyword evidence="6" id="KW-1185">Reference proteome</keyword>
<accession>W6K011</accession>
<evidence type="ECO:0000256" key="3">
    <source>
        <dbReference type="PIRSR" id="PIRSR601613-1"/>
    </source>
</evidence>